<gene>
    <name evidence="1" type="ORF">SBA_ch1_11260</name>
</gene>
<name>A0ABM7FZ90_9SPHN</name>
<dbReference type="RefSeq" id="WP_224550441.1">
    <property type="nucleotide sequence ID" value="NZ_AP018817.1"/>
</dbReference>
<evidence type="ECO:0008006" key="3">
    <source>
        <dbReference type="Google" id="ProtNLM"/>
    </source>
</evidence>
<evidence type="ECO:0000313" key="1">
    <source>
        <dbReference type="EMBL" id="BBF68926.1"/>
    </source>
</evidence>
<organism evidence="1 2">
    <name type="scientific">Sphingomonas bisphenolicum</name>
    <dbReference type="NCBI Taxonomy" id="296544"/>
    <lineage>
        <taxon>Bacteria</taxon>
        <taxon>Pseudomonadati</taxon>
        <taxon>Pseudomonadota</taxon>
        <taxon>Alphaproteobacteria</taxon>
        <taxon>Sphingomonadales</taxon>
        <taxon>Sphingomonadaceae</taxon>
        <taxon>Sphingomonas</taxon>
    </lineage>
</organism>
<sequence length="200" mass="22476">MQSLPLASVFSHKYDKDVSDWGGHSGSGSSPYHTMAYRMFLEQFIALNNIRSVTDVGCGDWQFSKFINYDGVSYQGYDVVPTIVAQNIALHSSDDANFDVMPDDVMDVRGGDLLIMKDVLQHLPDDVIMGFAAKLFPKFKYCLLTNSYRKLDTPQNIDIEAGGFRCLDLTEAPYNVAGTYVLQFNSPLWEELRVLLVSNH</sequence>
<keyword evidence="2" id="KW-1185">Reference proteome</keyword>
<dbReference type="Gene3D" id="3.40.50.150">
    <property type="entry name" value="Vaccinia Virus protein VP39"/>
    <property type="match status" value="1"/>
</dbReference>
<dbReference type="InterPro" id="IPR029063">
    <property type="entry name" value="SAM-dependent_MTases_sf"/>
</dbReference>
<dbReference type="EMBL" id="AP018817">
    <property type="protein sequence ID" value="BBF68926.1"/>
    <property type="molecule type" value="Genomic_DNA"/>
</dbReference>
<dbReference type="SUPFAM" id="SSF53335">
    <property type="entry name" value="S-adenosyl-L-methionine-dependent methyltransferases"/>
    <property type="match status" value="1"/>
</dbReference>
<reference evidence="1" key="1">
    <citation type="submission" date="2018-07" db="EMBL/GenBank/DDBJ databases">
        <title>Complete genome sequence of Sphingomonas bisphenolicum strain AO1, a bisphenol A degradative bacterium isolated from Japanese farm field.</title>
        <authorList>
            <person name="Murakami M."/>
            <person name="Koh M."/>
            <person name="Koba S."/>
            <person name="Matsumura Y."/>
        </authorList>
    </citation>
    <scope>NUCLEOTIDE SEQUENCE</scope>
    <source>
        <strain evidence="1">AO1</strain>
    </source>
</reference>
<evidence type="ECO:0000313" key="2">
    <source>
        <dbReference type="Proteomes" id="UP001059971"/>
    </source>
</evidence>
<accession>A0ABM7FZ90</accession>
<protein>
    <recommendedName>
        <fullName evidence="3">Class I SAM-dependent methyltransferase</fullName>
    </recommendedName>
</protein>
<proteinExistence type="predicted"/>
<dbReference type="Proteomes" id="UP001059971">
    <property type="component" value="Chromosome 1"/>
</dbReference>